<sequence length="147" mass="15692">MIDVRPFRPDDAQLLDEVHRAAFPEPLFGPAYWRADRSRAPALCLVAEEAGRVLAYCDGFTAGEGGDVNSIAVRPEARGRGVGHLVLTAFLNAAYARGAVVIHLEVATDNAPALALYDRAGFERVGTRRDYYGPGADAAVLARPLGA</sequence>
<keyword evidence="2 4" id="KW-0012">Acyltransferase</keyword>
<reference evidence="4 5" key="1">
    <citation type="submission" date="2020-08" db="EMBL/GenBank/DDBJ databases">
        <title>Genomic Encyclopedia of Type Strains, Phase IV (KMG-IV): sequencing the most valuable type-strain genomes for metagenomic binning, comparative biology and taxonomic classification.</title>
        <authorList>
            <person name="Goeker M."/>
        </authorList>
    </citation>
    <scope>NUCLEOTIDE SEQUENCE [LARGE SCALE GENOMIC DNA]</scope>
    <source>
        <strain evidence="4 5">DSM 102850</strain>
    </source>
</reference>
<dbReference type="GO" id="GO:0008999">
    <property type="term" value="F:protein-N-terminal-alanine acetyltransferase activity"/>
    <property type="evidence" value="ECO:0007669"/>
    <property type="project" value="UniProtKB-EC"/>
</dbReference>
<evidence type="ECO:0000256" key="1">
    <source>
        <dbReference type="ARBA" id="ARBA00022679"/>
    </source>
</evidence>
<dbReference type="RefSeq" id="WP_183815710.1">
    <property type="nucleotide sequence ID" value="NZ_JACHOB010000001.1"/>
</dbReference>
<dbReference type="InterPro" id="IPR016181">
    <property type="entry name" value="Acyl_CoA_acyltransferase"/>
</dbReference>
<evidence type="ECO:0000313" key="4">
    <source>
        <dbReference type="EMBL" id="MBB4658113.1"/>
    </source>
</evidence>
<name>A0A840I1F6_9PROT</name>
<comment type="caution">
    <text evidence="4">The sequence shown here is derived from an EMBL/GenBank/DDBJ whole genome shotgun (WGS) entry which is preliminary data.</text>
</comment>
<dbReference type="EMBL" id="JACHOB010000001">
    <property type="protein sequence ID" value="MBB4658113.1"/>
    <property type="molecule type" value="Genomic_DNA"/>
</dbReference>
<dbReference type="PANTHER" id="PTHR43420">
    <property type="entry name" value="ACETYLTRANSFERASE"/>
    <property type="match status" value="1"/>
</dbReference>
<dbReference type="Pfam" id="PF00583">
    <property type="entry name" value="Acetyltransf_1"/>
    <property type="match status" value="1"/>
</dbReference>
<dbReference type="CDD" id="cd04301">
    <property type="entry name" value="NAT_SF"/>
    <property type="match status" value="1"/>
</dbReference>
<gene>
    <name evidence="4" type="ORF">GGQ59_000613</name>
</gene>
<evidence type="ECO:0000313" key="5">
    <source>
        <dbReference type="Proteomes" id="UP000563524"/>
    </source>
</evidence>
<dbReference type="PROSITE" id="PS51186">
    <property type="entry name" value="GNAT"/>
    <property type="match status" value="1"/>
</dbReference>
<dbReference type="InterPro" id="IPR000182">
    <property type="entry name" value="GNAT_dom"/>
</dbReference>
<feature type="domain" description="N-acetyltransferase" evidence="3">
    <location>
        <begin position="2"/>
        <end position="146"/>
    </location>
</feature>
<dbReference type="Gene3D" id="3.40.630.30">
    <property type="match status" value="1"/>
</dbReference>
<dbReference type="SUPFAM" id="SSF55729">
    <property type="entry name" value="Acyl-CoA N-acyltransferases (Nat)"/>
    <property type="match status" value="1"/>
</dbReference>
<evidence type="ECO:0000256" key="2">
    <source>
        <dbReference type="ARBA" id="ARBA00023315"/>
    </source>
</evidence>
<keyword evidence="5" id="KW-1185">Reference proteome</keyword>
<dbReference type="Proteomes" id="UP000563524">
    <property type="component" value="Unassembled WGS sequence"/>
</dbReference>
<dbReference type="InterPro" id="IPR050680">
    <property type="entry name" value="YpeA/RimI_acetyltransf"/>
</dbReference>
<evidence type="ECO:0000259" key="3">
    <source>
        <dbReference type="PROSITE" id="PS51186"/>
    </source>
</evidence>
<accession>A0A840I1F6</accession>
<protein>
    <submittedName>
        <fullName evidence="4">Ribosomal-protein-alanine N-acetyltransferase</fullName>
        <ecNumber evidence="4">2.3.1.267</ecNumber>
    </submittedName>
</protein>
<dbReference type="PANTHER" id="PTHR43420:SF44">
    <property type="entry name" value="ACETYLTRANSFERASE YPEA"/>
    <property type="match status" value="1"/>
</dbReference>
<keyword evidence="1 4" id="KW-0808">Transferase</keyword>
<organism evidence="4 5">
    <name type="scientific">Parvularcula dongshanensis</name>
    <dbReference type="NCBI Taxonomy" id="1173995"/>
    <lineage>
        <taxon>Bacteria</taxon>
        <taxon>Pseudomonadati</taxon>
        <taxon>Pseudomonadota</taxon>
        <taxon>Alphaproteobacteria</taxon>
        <taxon>Parvularculales</taxon>
        <taxon>Parvularculaceae</taxon>
        <taxon>Parvularcula</taxon>
    </lineage>
</organism>
<proteinExistence type="predicted"/>
<dbReference type="EC" id="2.3.1.267" evidence="4"/>
<dbReference type="AlphaFoldDB" id="A0A840I1F6"/>